<dbReference type="Proteomes" id="UP000186720">
    <property type="component" value="Unassembled WGS sequence"/>
</dbReference>
<gene>
    <name evidence="1" type="ORF">RG47T_0415</name>
</gene>
<organism evidence="1 2">
    <name type="scientific">Mucilaginibacter polytrichastri</name>
    <dbReference type="NCBI Taxonomy" id="1302689"/>
    <lineage>
        <taxon>Bacteria</taxon>
        <taxon>Pseudomonadati</taxon>
        <taxon>Bacteroidota</taxon>
        <taxon>Sphingobacteriia</taxon>
        <taxon>Sphingobacteriales</taxon>
        <taxon>Sphingobacteriaceae</taxon>
        <taxon>Mucilaginibacter</taxon>
    </lineage>
</organism>
<reference evidence="1 2" key="1">
    <citation type="submission" date="2016-11" db="EMBL/GenBank/DDBJ databases">
        <title>Whole Genome Sequencing of Mucilaginibacter polytrichastri RG4-7(T) isolated from the moss sample.</title>
        <authorList>
            <person name="Li Y."/>
        </authorList>
    </citation>
    <scope>NUCLEOTIDE SEQUENCE [LARGE SCALE GENOMIC DNA]</scope>
    <source>
        <strain evidence="1 2">RG4-7</strain>
    </source>
</reference>
<dbReference type="EMBL" id="MPPL01000001">
    <property type="protein sequence ID" value="OKS84977.1"/>
    <property type="molecule type" value="Genomic_DNA"/>
</dbReference>
<dbReference type="RefSeq" id="WP_074487753.1">
    <property type="nucleotide sequence ID" value="NZ_FPAM01000001.1"/>
</dbReference>
<dbReference type="AlphaFoldDB" id="A0A1Q5ZTA8"/>
<sequence>MKYQFLKLFFIFSIIFATQIKGEDSSVCNSLFTKQSPGTQISVTKGNRSPYIYFLGLNGTLQIYRAQSQRGGSFVKSLLLSAARFDTGFKSLTVTFLRTGTEHLSSCKLILFPFHVFW</sequence>
<dbReference type="OrthoDB" id="10009937at2"/>
<evidence type="ECO:0000313" key="2">
    <source>
        <dbReference type="Proteomes" id="UP000186720"/>
    </source>
</evidence>
<keyword evidence="2" id="KW-1185">Reference proteome</keyword>
<accession>A0A1Q5ZTA8</accession>
<comment type="caution">
    <text evidence="1">The sequence shown here is derived from an EMBL/GenBank/DDBJ whole genome shotgun (WGS) entry which is preliminary data.</text>
</comment>
<dbReference type="STRING" id="1302689.RG47T_0415"/>
<evidence type="ECO:0000313" key="1">
    <source>
        <dbReference type="EMBL" id="OKS84977.1"/>
    </source>
</evidence>
<proteinExistence type="predicted"/>
<name>A0A1Q5ZTA8_9SPHI</name>
<protein>
    <submittedName>
        <fullName evidence="1">Uncharacterized protein</fullName>
    </submittedName>
</protein>